<evidence type="ECO:0000313" key="5">
    <source>
        <dbReference type="EMBL" id="VUZ85546.1"/>
    </source>
</evidence>
<dbReference type="EMBL" id="CABIKM010000028">
    <property type="protein sequence ID" value="VUZ85546.1"/>
    <property type="molecule type" value="Genomic_DNA"/>
</dbReference>
<evidence type="ECO:0000256" key="3">
    <source>
        <dbReference type="ARBA" id="ARBA00022884"/>
    </source>
</evidence>
<proteinExistence type="inferred from homology"/>
<dbReference type="GO" id="GO:0051607">
    <property type="term" value="P:defense response to virus"/>
    <property type="evidence" value="ECO:0007669"/>
    <property type="project" value="UniProtKB-KW"/>
</dbReference>
<comment type="similarity">
    <text evidence="1">Belongs to the CRISPR-associated Csm4 family.</text>
</comment>
<keyword evidence="4" id="KW-0051">Antiviral defense</keyword>
<dbReference type="NCBIfam" id="TIGR01903">
    <property type="entry name" value="cas5_csm4"/>
    <property type="match status" value="1"/>
</dbReference>
<keyword evidence="3" id="KW-0694">RNA-binding</keyword>
<gene>
    <name evidence="5" type="ORF">MELA_01931</name>
</gene>
<name>A0A564ZK93_9BACT</name>
<evidence type="ECO:0000256" key="4">
    <source>
        <dbReference type="ARBA" id="ARBA00023118"/>
    </source>
</evidence>
<organism evidence="5 6">
    <name type="scientific">Candidatus Methylomirabilis lanthanidiphila</name>
    <dbReference type="NCBI Taxonomy" id="2211376"/>
    <lineage>
        <taxon>Bacteria</taxon>
        <taxon>Candidatus Methylomirabilota</taxon>
        <taxon>Candidatus Methylomirabilia</taxon>
        <taxon>Candidatus Methylomirabilales</taxon>
        <taxon>Candidatus Methylomirabilaceae</taxon>
        <taxon>Candidatus Methylomirabilis</taxon>
    </lineage>
</organism>
<evidence type="ECO:0000313" key="6">
    <source>
        <dbReference type="Proteomes" id="UP000334340"/>
    </source>
</evidence>
<dbReference type="GO" id="GO:0003723">
    <property type="term" value="F:RNA binding"/>
    <property type="evidence" value="ECO:0007669"/>
    <property type="project" value="UniProtKB-KW"/>
</dbReference>
<evidence type="ECO:0000256" key="2">
    <source>
        <dbReference type="ARBA" id="ARBA00016109"/>
    </source>
</evidence>
<sequence length="310" mass="35049">MRTYKATLYLRSASATPWQADTLFGHLCWSLVRRKGAEFLTEIWLDEYRVRKPPVLISDGFPSGWLPRPRIGTQEDRGALPLKAGRIREYRAIKDHLKARWLTLDEFTRARKAEFVLPLVQPDEATRTVSKNQISRLTNTTGDAGGGLYDLMELCLQAVDVYWRIADGYEELVRDFLIDLQKTGYGKRKSVGYGEIESFAFEQFDGFVDVPEANGFVTLSRFVPAVSDPRDGFWATAVKYGKLGEEGAVSGQPFKRPLVQLVLGSCFYDAPVRGWYGRLVTDVSVDSDVVQYGYAFPVPLRLPERTKGID</sequence>
<protein>
    <recommendedName>
        <fullName evidence="2">CRISPR system Cms protein Csm4</fullName>
    </recommendedName>
</protein>
<accession>A0A564ZK93</accession>
<dbReference type="AlphaFoldDB" id="A0A564ZK93"/>
<dbReference type="InterPro" id="IPR005510">
    <property type="entry name" value="Csm4"/>
</dbReference>
<keyword evidence="6" id="KW-1185">Reference proteome</keyword>
<dbReference type="Proteomes" id="UP000334340">
    <property type="component" value="Unassembled WGS sequence"/>
</dbReference>
<evidence type="ECO:0000256" key="1">
    <source>
        <dbReference type="ARBA" id="ARBA00005772"/>
    </source>
</evidence>
<reference evidence="5 6" key="1">
    <citation type="submission" date="2019-07" db="EMBL/GenBank/DDBJ databases">
        <authorList>
            <person name="Cremers G."/>
        </authorList>
    </citation>
    <scope>NUCLEOTIDE SEQUENCE [LARGE SCALE GENOMIC DNA]</scope>
</reference>